<gene>
    <name evidence="7" type="ORF">FB567DRAFT_331613</name>
</gene>
<evidence type="ECO:0008006" key="9">
    <source>
        <dbReference type="Google" id="ProtNLM"/>
    </source>
</evidence>
<comment type="subcellular location">
    <subcellularLocation>
        <location evidence="1">Membrane</location>
        <topology evidence="1">Single-pass membrane protein</topology>
    </subcellularLocation>
</comment>
<keyword evidence="4 5" id="KW-0472">Membrane</keyword>
<protein>
    <recommendedName>
        <fullName evidence="9">Mid2 domain-containing protein</fullName>
    </recommendedName>
</protein>
<accession>A0A8K0R7W5</accession>
<keyword evidence="8" id="KW-1185">Reference proteome</keyword>
<reference evidence="7" key="1">
    <citation type="journal article" date="2021" name="Nat. Commun.">
        <title>Genetic determinants of endophytism in the Arabidopsis root mycobiome.</title>
        <authorList>
            <person name="Mesny F."/>
            <person name="Miyauchi S."/>
            <person name="Thiergart T."/>
            <person name="Pickel B."/>
            <person name="Atanasova L."/>
            <person name="Karlsson M."/>
            <person name="Huettel B."/>
            <person name="Barry K.W."/>
            <person name="Haridas S."/>
            <person name="Chen C."/>
            <person name="Bauer D."/>
            <person name="Andreopoulos W."/>
            <person name="Pangilinan J."/>
            <person name="LaButti K."/>
            <person name="Riley R."/>
            <person name="Lipzen A."/>
            <person name="Clum A."/>
            <person name="Drula E."/>
            <person name="Henrissat B."/>
            <person name="Kohler A."/>
            <person name="Grigoriev I.V."/>
            <person name="Martin F.M."/>
            <person name="Hacquard S."/>
        </authorList>
    </citation>
    <scope>NUCLEOTIDE SEQUENCE</scope>
    <source>
        <strain evidence="7">MPI-SDFR-AT-0120</strain>
    </source>
</reference>
<evidence type="ECO:0000256" key="5">
    <source>
        <dbReference type="SAM" id="Phobius"/>
    </source>
</evidence>
<evidence type="ECO:0000313" key="7">
    <source>
        <dbReference type="EMBL" id="KAH7088116.1"/>
    </source>
</evidence>
<dbReference type="GO" id="GO:0071944">
    <property type="term" value="C:cell periphery"/>
    <property type="evidence" value="ECO:0007669"/>
    <property type="project" value="UniProtKB-ARBA"/>
</dbReference>
<feature type="transmembrane region" description="Helical" evidence="5">
    <location>
        <begin position="218"/>
        <end position="241"/>
    </location>
</feature>
<dbReference type="GO" id="GO:0016020">
    <property type="term" value="C:membrane"/>
    <property type="evidence" value="ECO:0007669"/>
    <property type="project" value="UniProtKB-SubCell"/>
</dbReference>
<keyword evidence="2 5" id="KW-0812">Transmembrane</keyword>
<dbReference type="Proteomes" id="UP000813461">
    <property type="component" value="Unassembled WGS sequence"/>
</dbReference>
<dbReference type="EMBL" id="JAGMVJ010000008">
    <property type="protein sequence ID" value="KAH7088116.1"/>
    <property type="molecule type" value="Genomic_DNA"/>
</dbReference>
<comment type="caution">
    <text evidence="7">The sequence shown here is derived from an EMBL/GenBank/DDBJ whole genome shotgun (WGS) entry which is preliminary data.</text>
</comment>
<dbReference type="PANTHER" id="PTHR15549">
    <property type="entry name" value="PAIRED IMMUNOGLOBULIN-LIKE TYPE 2 RECEPTOR"/>
    <property type="match status" value="1"/>
</dbReference>
<dbReference type="InterPro" id="IPR051694">
    <property type="entry name" value="Immunoregulatory_rcpt-like"/>
</dbReference>
<keyword evidence="6" id="KW-0732">Signal</keyword>
<proteinExistence type="predicted"/>
<evidence type="ECO:0000313" key="8">
    <source>
        <dbReference type="Proteomes" id="UP000813461"/>
    </source>
</evidence>
<evidence type="ECO:0000256" key="6">
    <source>
        <dbReference type="SAM" id="SignalP"/>
    </source>
</evidence>
<dbReference type="OrthoDB" id="5215637at2759"/>
<organism evidence="7 8">
    <name type="scientific">Paraphoma chrysanthemicola</name>
    <dbReference type="NCBI Taxonomy" id="798071"/>
    <lineage>
        <taxon>Eukaryota</taxon>
        <taxon>Fungi</taxon>
        <taxon>Dikarya</taxon>
        <taxon>Ascomycota</taxon>
        <taxon>Pezizomycotina</taxon>
        <taxon>Dothideomycetes</taxon>
        <taxon>Pleosporomycetidae</taxon>
        <taxon>Pleosporales</taxon>
        <taxon>Pleosporineae</taxon>
        <taxon>Phaeosphaeriaceae</taxon>
        <taxon>Paraphoma</taxon>
    </lineage>
</organism>
<dbReference type="PANTHER" id="PTHR15549:SF33">
    <property type="entry name" value="MEMBRANE PROTEIN WSC4, PUTATIVE (AFU_ORTHOLOGUE AFUA_5G09020)-RELATED"/>
    <property type="match status" value="1"/>
</dbReference>
<feature type="chain" id="PRO_5035464197" description="Mid2 domain-containing protein" evidence="6">
    <location>
        <begin position="30"/>
        <end position="302"/>
    </location>
</feature>
<dbReference type="AlphaFoldDB" id="A0A8K0R7W5"/>
<evidence type="ECO:0000256" key="4">
    <source>
        <dbReference type="ARBA" id="ARBA00023136"/>
    </source>
</evidence>
<dbReference type="CDD" id="cd12087">
    <property type="entry name" value="TM_EGFR-like"/>
    <property type="match status" value="1"/>
</dbReference>
<evidence type="ECO:0000256" key="3">
    <source>
        <dbReference type="ARBA" id="ARBA00022989"/>
    </source>
</evidence>
<keyword evidence="3 5" id="KW-1133">Transmembrane helix</keyword>
<evidence type="ECO:0000256" key="1">
    <source>
        <dbReference type="ARBA" id="ARBA00004167"/>
    </source>
</evidence>
<evidence type="ECO:0000256" key="2">
    <source>
        <dbReference type="ARBA" id="ARBA00022692"/>
    </source>
</evidence>
<sequence length="302" mass="32294">MRSTWTRYTTAKWLSYAQILSMALVQADCLHPNGTQTMDLYHAPCSNDTSNPLSTICCAIARPLPPGSYTPGFVSDTCLDSGICQNIRKTSETGTDLAVSYWREECTEKDWRSGKCLTLCVDSVDGGNQQMTPCDGTPQSEKWCCGSSNRCCLTNPLIVPQKFVHAIKGSSSSVAPAASVTSTSSLRSSVTSTAVISSSTASVEDTASSSSSSMGRGAIAGIVVGAIAGIALLLVAGFLIAKRRRNSSAVELQSDYPPEQSYMQEQKTTYAHEVDAVDAQRSEMAGSPLVKYEERKVVQELP</sequence>
<name>A0A8K0R7W5_9PLEO</name>
<feature type="signal peptide" evidence="6">
    <location>
        <begin position="1"/>
        <end position="29"/>
    </location>
</feature>